<evidence type="ECO:0000256" key="1">
    <source>
        <dbReference type="SAM" id="MobiDB-lite"/>
    </source>
</evidence>
<sequence length="191" mass="21668">MEFRRYFSSVGLSPPWKVFLTRRHRLVGLPPTLMSLMQPVVPSVVSHLLEPPDLFKLSSCRITLEATPVIHRDGFFPLSLFLQISWRRFTGNSSTSVFFLGSAFDSQRIISLHGKCYTVDFSLLALQKFERFGLFKSLRSCIGRACLTIPPSCPKVKPPSPPRLRHSSANWNGSPMINDRPPLPSKRYSFS</sequence>
<organism evidence="2 3">
    <name type="scientific">Arabidopsis thaliana</name>
    <name type="common">Mouse-ear cress</name>
    <dbReference type="NCBI Taxonomy" id="3702"/>
    <lineage>
        <taxon>Eukaryota</taxon>
        <taxon>Viridiplantae</taxon>
        <taxon>Streptophyta</taxon>
        <taxon>Embryophyta</taxon>
        <taxon>Tracheophyta</taxon>
        <taxon>Spermatophyta</taxon>
        <taxon>Magnoliopsida</taxon>
        <taxon>eudicotyledons</taxon>
        <taxon>Gunneridae</taxon>
        <taxon>Pentapetalae</taxon>
        <taxon>rosids</taxon>
        <taxon>malvids</taxon>
        <taxon>Brassicales</taxon>
        <taxon>Brassicaceae</taxon>
        <taxon>Camelineae</taxon>
        <taxon>Arabidopsis</taxon>
    </lineage>
</organism>
<proteinExistence type="predicted"/>
<dbReference type="Proteomes" id="UP000426265">
    <property type="component" value="Unassembled WGS sequence"/>
</dbReference>
<gene>
    <name evidence="2" type="ORF">AN1_LOCUS7903</name>
</gene>
<feature type="region of interest" description="Disordered" evidence="1">
    <location>
        <begin position="154"/>
        <end position="191"/>
    </location>
</feature>
<accession>A0A654F3Y0</accession>
<evidence type="ECO:0000313" key="3">
    <source>
        <dbReference type="Proteomes" id="UP000426265"/>
    </source>
</evidence>
<reference evidence="2 3" key="1">
    <citation type="submission" date="2019-11" db="EMBL/GenBank/DDBJ databases">
        <authorList>
            <person name="Jiao W.-B."/>
            <person name="Schneeberger K."/>
        </authorList>
    </citation>
    <scope>NUCLEOTIDE SEQUENCE [LARGE SCALE GENOMIC DNA]</scope>
    <source>
        <strain evidence="3">cv. An-1</strain>
    </source>
</reference>
<protein>
    <submittedName>
        <fullName evidence="2">Uncharacterized protein</fullName>
    </submittedName>
</protein>
<evidence type="ECO:0000313" key="2">
    <source>
        <dbReference type="EMBL" id="VYS52441.1"/>
    </source>
</evidence>
<dbReference type="AlphaFoldDB" id="A0A654F3Y0"/>
<name>A0A654F3Y0_ARATH</name>
<dbReference type="EMBL" id="CACRSJ010000105">
    <property type="protein sequence ID" value="VYS52441.1"/>
    <property type="molecule type" value="Genomic_DNA"/>
</dbReference>